<dbReference type="AlphaFoldDB" id="A5DSG1"/>
<proteinExistence type="predicted"/>
<evidence type="ECO:0000256" key="1">
    <source>
        <dbReference type="SAM" id="SignalP"/>
    </source>
</evidence>
<dbReference type="OrthoDB" id="4025946at2759"/>
<sequence>MKFSQATLCAILASSTFVSAAPAIVAEQTLVKRADVNDVLAILKEIKTQQAKREYLSGDELIAHDKRADSVLGDLITALTNSGIISDIWTTLTTDSAISSSIKSIIQSAIQTAVVQGPALIEAIWNSGLLGTIFNDFLNDADLRNAFLNVAKSIFGTAVNLITSWLSGSSSSSTASTAAAKRDVVIPAPMRRDIADGEYLDKRDLASIISFIVTEIKDSGIVSSLVNKVLADPQATVSFLSSAFETGLVVAKDVYSWAKSSGLWDSALSYIEANAGTWAGAIASFLGNALTSGQVSASEIDNASGSSSTGTSTVSTRSVSAAAAAAAAPATTATTKAATTVATVATTSAAAAAAAAAAAGGSNTNALSSLVDKYGAATATAAAAQVNTGSLSSNLNQLVAASNSAAASLKVRRNY</sequence>
<dbReference type="KEGG" id="lel:PVL30_000289"/>
<dbReference type="InParanoid" id="A5DSG1"/>
<feature type="chain" id="PRO_5002681268" description="Opaque-phase-specific protein OP4" evidence="1">
    <location>
        <begin position="21"/>
        <end position="415"/>
    </location>
</feature>
<dbReference type="OMA" id="WDSALSY"/>
<gene>
    <name evidence="2" type="ORF">LELG_00297</name>
</gene>
<dbReference type="eggNOG" id="ENOG502RWN8">
    <property type="taxonomic scope" value="Eukaryota"/>
</dbReference>
<organism evidence="2 3">
    <name type="scientific">Lodderomyces elongisporus (strain ATCC 11503 / CBS 2605 / JCM 1781 / NBRC 1676 / NRRL YB-4239)</name>
    <name type="common">Yeast</name>
    <name type="synonym">Saccharomyces elongisporus</name>
    <dbReference type="NCBI Taxonomy" id="379508"/>
    <lineage>
        <taxon>Eukaryota</taxon>
        <taxon>Fungi</taxon>
        <taxon>Dikarya</taxon>
        <taxon>Ascomycota</taxon>
        <taxon>Saccharomycotina</taxon>
        <taxon>Pichiomycetes</taxon>
        <taxon>Debaryomycetaceae</taxon>
        <taxon>Candida/Lodderomyces clade</taxon>
        <taxon>Lodderomyces</taxon>
    </lineage>
</organism>
<dbReference type="GeneID" id="5234887"/>
<evidence type="ECO:0000313" key="2">
    <source>
        <dbReference type="EMBL" id="EDK42119.1"/>
    </source>
</evidence>
<dbReference type="HOGENOM" id="CLU_059574_0_0_1"/>
<dbReference type="VEuPathDB" id="FungiDB:LELG_00297"/>
<name>A5DSG1_LODEL</name>
<reference evidence="2 3" key="1">
    <citation type="journal article" date="2009" name="Nature">
        <title>Evolution of pathogenicity and sexual reproduction in eight Candida genomes.</title>
        <authorList>
            <person name="Butler G."/>
            <person name="Rasmussen M.D."/>
            <person name="Lin M.F."/>
            <person name="Santos M.A."/>
            <person name="Sakthikumar S."/>
            <person name="Munro C.A."/>
            <person name="Rheinbay E."/>
            <person name="Grabherr M."/>
            <person name="Forche A."/>
            <person name="Reedy J.L."/>
            <person name="Agrafioti I."/>
            <person name="Arnaud M.B."/>
            <person name="Bates S."/>
            <person name="Brown A.J."/>
            <person name="Brunke S."/>
            <person name="Costanzo M.C."/>
            <person name="Fitzpatrick D.A."/>
            <person name="de Groot P.W."/>
            <person name="Harris D."/>
            <person name="Hoyer L.L."/>
            <person name="Hube B."/>
            <person name="Klis F.M."/>
            <person name="Kodira C."/>
            <person name="Lennard N."/>
            <person name="Logue M.E."/>
            <person name="Martin R."/>
            <person name="Neiman A.M."/>
            <person name="Nikolaou E."/>
            <person name="Quail M.A."/>
            <person name="Quinn J."/>
            <person name="Santos M.C."/>
            <person name="Schmitzberger F.F."/>
            <person name="Sherlock G."/>
            <person name="Shah P."/>
            <person name="Silverstein K.A."/>
            <person name="Skrzypek M.S."/>
            <person name="Soll D."/>
            <person name="Staggs R."/>
            <person name="Stansfield I."/>
            <person name="Stumpf M.P."/>
            <person name="Sudbery P.E."/>
            <person name="Srikantha T."/>
            <person name="Zeng Q."/>
            <person name="Berman J."/>
            <person name="Berriman M."/>
            <person name="Heitman J."/>
            <person name="Gow N.A."/>
            <person name="Lorenz M.C."/>
            <person name="Birren B.W."/>
            <person name="Kellis M."/>
            <person name="Cuomo C.A."/>
        </authorList>
    </citation>
    <scope>NUCLEOTIDE SEQUENCE [LARGE SCALE GENOMIC DNA]</scope>
    <source>
        <strain evidence="3">ATCC 11503 / BCRC 21390 / CBS 2605 / JCM 1781 / NBRC 1676 / NRRL YB-4239</strain>
    </source>
</reference>
<dbReference type="RefSeq" id="XP_001527777.1">
    <property type="nucleotide sequence ID" value="XM_001527727.1"/>
</dbReference>
<dbReference type="STRING" id="379508.A5DSG1"/>
<dbReference type="Proteomes" id="UP000001996">
    <property type="component" value="Unassembled WGS sequence"/>
</dbReference>
<evidence type="ECO:0000313" key="3">
    <source>
        <dbReference type="Proteomes" id="UP000001996"/>
    </source>
</evidence>
<keyword evidence="1" id="KW-0732">Signal</keyword>
<protein>
    <recommendedName>
        <fullName evidence="4">Opaque-phase-specific protein OP4</fullName>
    </recommendedName>
</protein>
<keyword evidence="3" id="KW-1185">Reference proteome</keyword>
<dbReference type="EMBL" id="CH981524">
    <property type="protein sequence ID" value="EDK42119.1"/>
    <property type="molecule type" value="Genomic_DNA"/>
</dbReference>
<feature type="signal peptide" evidence="1">
    <location>
        <begin position="1"/>
        <end position="20"/>
    </location>
</feature>
<accession>A5DSG1</accession>
<evidence type="ECO:0008006" key="4">
    <source>
        <dbReference type="Google" id="ProtNLM"/>
    </source>
</evidence>